<name>A0A0E9V8F5_ANGAN</name>
<sequence length="61" mass="7113">MPPPIVNTATITFHVMLHIPSVQCTYSVLYRLQGALALIHVFRDINHMLINDRRQMRLDQI</sequence>
<accession>A0A0E9V8F5</accession>
<organism evidence="1">
    <name type="scientific">Anguilla anguilla</name>
    <name type="common">European freshwater eel</name>
    <name type="synonym">Muraena anguilla</name>
    <dbReference type="NCBI Taxonomy" id="7936"/>
    <lineage>
        <taxon>Eukaryota</taxon>
        <taxon>Metazoa</taxon>
        <taxon>Chordata</taxon>
        <taxon>Craniata</taxon>
        <taxon>Vertebrata</taxon>
        <taxon>Euteleostomi</taxon>
        <taxon>Actinopterygii</taxon>
        <taxon>Neopterygii</taxon>
        <taxon>Teleostei</taxon>
        <taxon>Anguilliformes</taxon>
        <taxon>Anguillidae</taxon>
        <taxon>Anguilla</taxon>
    </lineage>
</organism>
<evidence type="ECO:0000313" key="1">
    <source>
        <dbReference type="EMBL" id="JAH73523.1"/>
    </source>
</evidence>
<dbReference type="EMBL" id="GBXM01035054">
    <property type="protein sequence ID" value="JAH73523.1"/>
    <property type="molecule type" value="Transcribed_RNA"/>
</dbReference>
<dbReference type="AlphaFoldDB" id="A0A0E9V8F5"/>
<proteinExistence type="predicted"/>
<reference evidence="1" key="1">
    <citation type="submission" date="2014-11" db="EMBL/GenBank/DDBJ databases">
        <authorList>
            <person name="Amaro Gonzalez C."/>
        </authorList>
    </citation>
    <scope>NUCLEOTIDE SEQUENCE</scope>
</reference>
<protein>
    <submittedName>
        <fullName evidence="1">Uncharacterized protein</fullName>
    </submittedName>
</protein>
<reference evidence="1" key="2">
    <citation type="journal article" date="2015" name="Fish Shellfish Immunol.">
        <title>Early steps in the European eel (Anguilla anguilla)-Vibrio vulnificus interaction in the gills: Role of the RtxA13 toxin.</title>
        <authorList>
            <person name="Callol A."/>
            <person name="Pajuelo D."/>
            <person name="Ebbesson L."/>
            <person name="Teles M."/>
            <person name="MacKenzie S."/>
            <person name="Amaro C."/>
        </authorList>
    </citation>
    <scope>NUCLEOTIDE SEQUENCE</scope>
</reference>